<dbReference type="Proteomes" id="UP000186455">
    <property type="component" value="Unassembled WGS sequence"/>
</dbReference>
<keyword evidence="7" id="KW-1185">Reference proteome</keyword>
<proteinExistence type="inferred from homology"/>
<dbReference type="Pfam" id="PF00171">
    <property type="entry name" value="Aldedh"/>
    <property type="match status" value="1"/>
</dbReference>
<evidence type="ECO:0000259" key="5">
    <source>
        <dbReference type="Pfam" id="PF00171"/>
    </source>
</evidence>
<protein>
    <submittedName>
        <fullName evidence="6">Aldehyde dehydrogenase</fullName>
    </submittedName>
</protein>
<dbReference type="InterPro" id="IPR015590">
    <property type="entry name" value="Aldehyde_DH_dom"/>
</dbReference>
<evidence type="ECO:0000256" key="2">
    <source>
        <dbReference type="ARBA" id="ARBA00023002"/>
    </source>
</evidence>
<dbReference type="GeneID" id="96790186"/>
<dbReference type="EMBL" id="LFBV01000002">
    <property type="protein sequence ID" value="OKH94422.1"/>
    <property type="molecule type" value="Genomic_DNA"/>
</dbReference>
<dbReference type="Gene3D" id="3.40.309.10">
    <property type="entry name" value="Aldehyde Dehydrogenase, Chain A, domain 2"/>
    <property type="match status" value="1"/>
</dbReference>
<keyword evidence="2 4" id="KW-0560">Oxidoreductase</keyword>
<feature type="domain" description="Aldehyde dehydrogenase" evidence="5">
    <location>
        <begin position="21"/>
        <end position="476"/>
    </location>
</feature>
<comment type="caution">
    <text evidence="6">The sequence shown here is derived from an EMBL/GenBank/DDBJ whole genome shotgun (WGS) entry which is preliminary data.</text>
</comment>
<evidence type="ECO:0000256" key="3">
    <source>
        <dbReference type="PROSITE-ProRule" id="PRU10007"/>
    </source>
</evidence>
<dbReference type="InterPro" id="IPR016160">
    <property type="entry name" value="Ald_DH_CS_CYS"/>
</dbReference>
<sequence>MAGTSMDIIVAGRHRPGRGAVIRSLDPATGAVLAEVTTATAEDVDDAVTAGAAAMRDPRWRGLLPHQRAALLHRVGALIEEEAEDLARLQAHDIGKPLTETRALVASAAGTFRYVAAALETLDEELTTPRGPYLSMSVHEPIGPVAAITPWNSPIASEAQKAAPALAAGNAVLIKPAEWSPLAALRLGSLLLRAGVPPGLVSVLPGPGQVTGEALVRHPGVRKVAFTGGTGTGRRIASIAAGKLMPVSLELGGKSPVIVLPDADLDQVVQGVLLGIFSSQGQACVAGSRLFVHRSAFEELTGRVVAAAERLVIGDPMAQGTHMGPLISAEHRAAVESYVQLAADEGGHIRTGGERPTGPGLDGGFYYRPTVITGLDPASRVCQEEIFGPVLAVLPYDDEEELGALADSTPYGLACGIWTRDYRRAWRLARRIEAGTVWINTYKQLSASTPFGGVKESGIGREKGRQGIRAYMTQKSLYWGLDATPSAWGT</sequence>
<dbReference type="InterPro" id="IPR029510">
    <property type="entry name" value="Ald_DH_CS_GLU"/>
</dbReference>
<dbReference type="PANTHER" id="PTHR11699">
    <property type="entry name" value="ALDEHYDE DEHYDROGENASE-RELATED"/>
    <property type="match status" value="1"/>
</dbReference>
<evidence type="ECO:0000313" key="7">
    <source>
        <dbReference type="Proteomes" id="UP000186455"/>
    </source>
</evidence>
<dbReference type="SUPFAM" id="SSF53720">
    <property type="entry name" value="ALDH-like"/>
    <property type="match status" value="1"/>
</dbReference>
<organism evidence="6 7">
    <name type="scientific">Streptomyces uncialis</name>
    <dbReference type="NCBI Taxonomy" id="1048205"/>
    <lineage>
        <taxon>Bacteria</taxon>
        <taxon>Bacillati</taxon>
        <taxon>Actinomycetota</taxon>
        <taxon>Actinomycetes</taxon>
        <taxon>Kitasatosporales</taxon>
        <taxon>Streptomycetaceae</taxon>
        <taxon>Streptomyces</taxon>
    </lineage>
</organism>
<feature type="active site" evidence="3">
    <location>
        <position position="250"/>
    </location>
</feature>
<name>A0A1Q4V993_9ACTN</name>
<dbReference type="InterPro" id="IPR016163">
    <property type="entry name" value="Ald_DH_C"/>
</dbReference>
<dbReference type="Gene3D" id="3.40.605.10">
    <property type="entry name" value="Aldehyde Dehydrogenase, Chain A, domain 1"/>
    <property type="match status" value="1"/>
</dbReference>
<dbReference type="RefSeq" id="WP_073785909.1">
    <property type="nucleotide sequence ID" value="NZ_CP109290.1"/>
</dbReference>
<evidence type="ECO:0000256" key="4">
    <source>
        <dbReference type="RuleBase" id="RU003345"/>
    </source>
</evidence>
<dbReference type="CDD" id="cd07114">
    <property type="entry name" value="ALDH_DhaS"/>
    <property type="match status" value="1"/>
</dbReference>
<dbReference type="FunFam" id="3.40.309.10:FF:000012">
    <property type="entry name" value="Betaine aldehyde dehydrogenase"/>
    <property type="match status" value="1"/>
</dbReference>
<dbReference type="InterPro" id="IPR016162">
    <property type="entry name" value="Ald_DH_N"/>
</dbReference>
<evidence type="ECO:0000313" key="6">
    <source>
        <dbReference type="EMBL" id="OKH94422.1"/>
    </source>
</evidence>
<comment type="similarity">
    <text evidence="1 4">Belongs to the aldehyde dehydrogenase family.</text>
</comment>
<gene>
    <name evidence="6" type="ORF">AB852_08955</name>
</gene>
<evidence type="ECO:0000256" key="1">
    <source>
        <dbReference type="ARBA" id="ARBA00009986"/>
    </source>
</evidence>
<dbReference type="PROSITE" id="PS00687">
    <property type="entry name" value="ALDEHYDE_DEHYDR_GLU"/>
    <property type="match status" value="1"/>
</dbReference>
<dbReference type="AlphaFoldDB" id="A0A1Q4V993"/>
<dbReference type="PROSITE" id="PS00070">
    <property type="entry name" value="ALDEHYDE_DEHYDR_CYS"/>
    <property type="match status" value="1"/>
</dbReference>
<dbReference type="GO" id="GO:0016620">
    <property type="term" value="F:oxidoreductase activity, acting on the aldehyde or oxo group of donors, NAD or NADP as acceptor"/>
    <property type="evidence" value="ECO:0007669"/>
    <property type="project" value="InterPro"/>
</dbReference>
<dbReference type="InterPro" id="IPR016161">
    <property type="entry name" value="Ald_DH/histidinol_DH"/>
</dbReference>
<accession>A0A1Q4V993</accession>
<dbReference type="FunFam" id="3.40.605.10:FF:000007">
    <property type="entry name" value="NAD/NADP-dependent betaine aldehyde dehydrogenase"/>
    <property type="match status" value="1"/>
</dbReference>
<dbReference type="STRING" id="1048205.AB852_08955"/>
<reference evidence="6 7" key="1">
    <citation type="submission" date="2015-06" db="EMBL/GenBank/DDBJ databases">
        <title>Cloning and characterization of the uncialamcin biosynthetic gene cluster.</title>
        <authorList>
            <person name="Yan X."/>
            <person name="Huang T."/>
            <person name="Ge H."/>
            <person name="Shen B."/>
        </authorList>
    </citation>
    <scope>NUCLEOTIDE SEQUENCE [LARGE SCALE GENOMIC DNA]</scope>
    <source>
        <strain evidence="6 7">DCA2648</strain>
    </source>
</reference>